<protein>
    <submittedName>
        <fullName evidence="1">Uncharacterized protein</fullName>
    </submittedName>
</protein>
<proteinExistence type="predicted"/>
<accession>A0A0R3MEA9</accession>
<comment type="caution">
    <text evidence="1">The sequence shown here is derived from an EMBL/GenBank/DDBJ whole genome shotgun (WGS) entry which is preliminary data.</text>
</comment>
<name>A0A0R3MEA9_9BRAD</name>
<reference evidence="1 2" key="1">
    <citation type="submission" date="2014-03" db="EMBL/GenBank/DDBJ databases">
        <title>Bradyrhizobium valentinum sp. nov., isolated from effective nodules of Lupinus mariae-josephae, a lupine endemic of basic-lime soils in Eastern Spain.</title>
        <authorList>
            <person name="Duran D."/>
            <person name="Rey L."/>
            <person name="Navarro A."/>
            <person name="Busquets A."/>
            <person name="Imperial J."/>
            <person name="Ruiz-Argueso T."/>
        </authorList>
    </citation>
    <scope>NUCLEOTIDE SEQUENCE [LARGE SCALE GENOMIC DNA]</scope>
    <source>
        <strain evidence="1 2">Ro19</strain>
    </source>
</reference>
<organism evidence="1 2">
    <name type="scientific">Bradyrhizobium retamae</name>
    <dbReference type="NCBI Taxonomy" id="1300035"/>
    <lineage>
        <taxon>Bacteria</taxon>
        <taxon>Pseudomonadati</taxon>
        <taxon>Pseudomonadota</taxon>
        <taxon>Alphaproteobacteria</taxon>
        <taxon>Hyphomicrobiales</taxon>
        <taxon>Nitrobacteraceae</taxon>
        <taxon>Bradyrhizobium</taxon>
    </lineage>
</organism>
<gene>
    <name evidence="1" type="ORF">CQ13_35245</name>
</gene>
<dbReference type="Proteomes" id="UP000052023">
    <property type="component" value="Unassembled WGS sequence"/>
</dbReference>
<sequence length="80" mass="8175">MVCIHAAYQFLAQDKKVAPWPPSTAAGPLGCESTASGLSPAIEAAMGAARESENKDTIMATIGTFTPSGNGLGHVQECVL</sequence>
<evidence type="ECO:0000313" key="1">
    <source>
        <dbReference type="EMBL" id="KRR18315.1"/>
    </source>
</evidence>
<evidence type="ECO:0000313" key="2">
    <source>
        <dbReference type="Proteomes" id="UP000052023"/>
    </source>
</evidence>
<keyword evidence="2" id="KW-1185">Reference proteome</keyword>
<dbReference type="AlphaFoldDB" id="A0A0R3MEA9"/>
<dbReference type="EMBL" id="LLYA01000198">
    <property type="protein sequence ID" value="KRR18315.1"/>
    <property type="molecule type" value="Genomic_DNA"/>
</dbReference>